<dbReference type="EMBL" id="CACRXK020010455">
    <property type="protein sequence ID" value="CAB4019436.1"/>
    <property type="molecule type" value="Genomic_DNA"/>
</dbReference>
<dbReference type="PANTHER" id="PTHR13198:SF4">
    <property type="entry name" value="E3 UBIQUITIN-PROTEIN LIGASE RNF25"/>
    <property type="match status" value="1"/>
</dbReference>
<dbReference type="GO" id="GO:0004674">
    <property type="term" value="F:protein serine/threonine kinase activity"/>
    <property type="evidence" value="ECO:0007669"/>
    <property type="project" value="UniProtKB-KW"/>
</dbReference>
<dbReference type="SUPFAM" id="SSF55681">
    <property type="entry name" value="Class II aaRS and biotin synthetases"/>
    <property type="match status" value="1"/>
</dbReference>
<dbReference type="FunFam" id="3.10.110.10:FF:000057">
    <property type="entry name" value="eukaryotic translation initiation factor 2-alpha kinase 4"/>
    <property type="match status" value="1"/>
</dbReference>
<dbReference type="SMART" id="SM00591">
    <property type="entry name" value="RWD"/>
    <property type="match status" value="1"/>
</dbReference>
<dbReference type="GO" id="GO:0005634">
    <property type="term" value="C:nucleus"/>
    <property type="evidence" value="ECO:0007669"/>
    <property type="project" value="TreeGrafter"/>
</dbReference>
<dbReference type="InterPro" id="IPR039133">
    <property type="entry name" value="RNF25"/>
</dbReference>
<feature type="region of interest" description="Disordered" evidence="7">
    <location>
        <begin position="205"/>
        <end position="230"/>
    </location>
</feature>
<dbReference type="InterPro" id="IPR011009">
    <property type="entry name" value="Kinase-like_dom_sf"/>
</dbReference>
<comment type="catalytic activity">
    <reaction evidence="5">
        <text>L-seryl-[protein] + ATP = O-phospho-L-seryl-[protein] + ADP + H(+)</text>
        <dbReference type="Rhea" id="RHEA:17989"/>
        <dbReference type="Rhea" id="RHEA-COMP:9863"/>
        <dbReference type="Rhea" id="RHEA-COMP:11604"/>
        <dbReference type="ChEBI" id="CHEBI:15378"/>
        <dbReference type="ChEBI" id="CHEBI:29999"/>
        <dbReference type="ChEBI" id="CHEBI:30616"/>
        <dbReference type="ChEBI" id="CHEBI:83421"/>
        <dbReference type="ChEBI" id="CHEBI:456216"/>
        <dbReference type="EC" id="2.7.11.1"/>
    </reaction>
</comment>
<name>A0A7D9J0M7_PARCT</name>
<proteinExistence type="predicted"/>
<keyword evidence="6" id="KW-0175">Coiled coil</keyword>
<dbReference type="EC" id="2.7.11.1" evidence="1"/>
<keyword evidence="9" id="KW-1185">Reference proteome</keyword>
<dbReference type="Pfam" id="PF05773">
    <property type="entry name" value="RWD"/>
    <property type="match status" value="1"/>
</dbReference>
<dbReference type="InterPro" id="IPR006575">
    <property type="entry name" value="RWD_dom"/>
</dbReference>
<keyword evidence="8" id="KW-0396">Initiation factor</keyword>
<dbReference type="AlphaFoldDB" id="A0A7D9J0M7"/>
<keyword evidence="2" id="KW-0723">Serine/threonine-protein kinase</keyword>
<keyword evidence="3 8" id="KW-0418">Kinase</keyword>
<dbReference type="SUPFAM" id="SSF54495">
    <property type="entry name" value="UBC-like"/>
    <property type="match status" value="1"/>
</dbReference>
<dbReference type="InterPro" id="IPR016135">
    <property type="entry name" value="UBQ-conjugating_enzyme/RWD"/>
</dbReference>
<keyword evidence="3 8" id="KW-0808">Transferase</keyword>
<comment type="catalytic activity">
    <reaction evidence="4">
        <text>L-threonyl-[protein] + ATP = O-phospho-L-threonyl-[protein] + ADP + H(+)</text>
        <dbReference type="Rhea" id="RHEA:46608"/>
        <dbReference type="Rhea" id="RHEA-COMP:11060"/>
        <dbReference type="Rhea" id="RHEA-COMP:11605"/>
        <dbReference type="ChEBI" id="CHEBI:15378"/>
        <dbReference type="ChEBI" id="CHEBI:30013"/>
        <dbReference type="ChEBI" id="CHEBI:30616"/>
        <dbReference type="ChEBI" id="CHEBI:61977"/>
        <dbReference type="ChEBI" id="CHEBI:456216"/>
        <dbReference type="EC" id="2.7.11.1"/>
    </reaction>
</comment>
<gene>
    <name evidence="8" type="ORF">PACLA_8A072852</name>
</gene>
<dbReference type="GO" id="GO:0003743">
    <property type="term" value="F:translation initiation factor activity"/>
    <property type="evidence" value="ECO:0007669"/>
    <property type="project" value="UniProtKB-KW"/>
</dbReference>
<evidence type="ECO:0000313" key="8">
    <source>
        <dbReference type="EMBL" id="CAB4019436.1"/>
    </source>
</evidence>
<keyword evidence="8" id="KW-0648">Protein biosynthesis</keyword>
<evidence type="ECO:0000256" key="4">
    <source>
        <dbReference type="ARBA" id="ARBA00047899"/>
    </source>
</evidence>
<evidence type="ECO:0000256" key="7">
    <source>
        <dbReference type="SAM" id="MobiDB-lite"/>
    </source>
</evidence>
<sequence>MGESLKERQQNELEALQAIFMDDFCDLNKAKGNKDLPPHIILRLQPSESMRQNESHVSLDLNVKYREEYPNRIPVLKLENAKGLSNDKVLELEKEVQCMAADLVGEVMILQLALHVQNFLHQNNVPPPSSFYEEMMAKKKRDSEQQKAAEMEKKEKERKANVIQVEEEEKQIREEMIRREEAMKNLKKQSLKEKENLRVGLLSQSVPESVSKRPEEKPMRERMKRKSSSEDVIPYDGLRVVTFENKKQRIVHCGKCLAENSTTGRLQCWQKVRQNGHDGDDSVGEIPFLSVNVVGTSREEESDFESEEETTTTESSQDLKPQLQCLYIQMEFCEKSTLRSVIDEGLYKNQQRIWRLLREIVEGLVHVHSQYMSGALFQFVAEKKRGKANASGIDILAAGGRYDKLISVFSRGRELPPGYGAVGVSINVERIIQSAMQEPDDVILSTCDVMVCAVGENPMLNERSDLVVELRRQLGISASIWYETLTDAMLDDTQSYCRDCGIQYMVIFEENAPTRIRIVEKDKEIKGVDDPVEYLKGKYQEPAENSDRDPPVHKPVVISNESNVQAQPTFNVEFATQEKLEKNSKRRCESHMISKVTHVLQSFGGHKHSYCIIVVDLPVPVLKSIAALLDLTDDNSKSKFTASVKIICEQMKQIKHRRHVPYVCDKILEEKENLKVPILFLYSCTDEQCVMMQV</sequence>
<dbReference type="PROSITE" id="PS50908">
    <property type="entry name" value="RWD"/>
    <property type="match status" value="1"/>
</dbReference>
<dbReference type="PANTHER" id="PTHR13198">
    <property type="entry name" value="RING FINGER PROTEIN 25"/>
    <property type="match status" value="1"/>
</dbReference>
<evidence type="ECO:0000256" key="6">
    <source>
        <dbReference type="SAM" id="Coils"/>
    </source>
</evidence>
<feature type="compositionally biased region" description="Basic and acidic residues" evidence="7">
    <location>
        <begin position="210"/>
        <end position="221"/>
    </location>
</feature>
<dbReference type="SUPFAM" id="SSF56112">
    <property type="entry name" value="Protein kinase-like (PK-like)"/>
    <property type="match status" value="1"/>
</dbReference>
<dbReference type="Gene3D" id="3.10.110.10">
    <property type="entry name" value="Ubiquitin Conjugating Enzyme"/>
    <property type="match status" value="1"/>
</dbReference>
<evidence type="ECO:0000256" key="5">
    <source>
        <dbReference type="ARBA" id="ARBA00048679"/>
    </source>
</evidence>
<dbReference type="GO" id="GO:0061630">
    <property type="term" value="F:ubiquitin protein ligase activity"/>
    <property type="evidence" value="ECO:0007669"/>
    <property type="project" value="InterPro"/>
</dbReference>
<protein>
    <recommendedName>
        <fullName evidence="1">non-specific serine/threonine protein kinase</fullName>
        <ecNumber evidence="1">2.7.11.1</ecNumber>
    </recommendedName>
</protein>
<dbReference type="Gene3D" id="3.30.930.10">
    <property type="entry name" value="Bira Bifunctional Protein, Domain 2"/>
    <property type="match status" value="1"/>
</dbReference>
<dbReference type="GO" id="GO:0016567">
    <property type="term" value="P:protein ubiquitination"/>
    <property type="evidence" value="ECO:0007669"/>
    <property type="project" value="TreeGrafter"/>
</dbReference>
<organism evidence="8 9">
    <name type="scientific">Paramuricea clavata</name>
    <name type="common">Red gorgonian</name>
    <name type="synonym">Violescent sea-whip</name>
    <dbReference type="NCBI Taxonomy" id="317549"/>
    <lineage>
        <taxon>Eukaryota</taxon>
        <taxon>Metazoa</taxon>
        <taxon>Cnidaria</taxon>
        <taxon>Anthozoa</taxon>
        <taxon>Octocorallia</taxon>
        <taxon>Malacalcyonacea</taxon>
        <taxon>Plexauridae</taxon>
        <taxon>Paramuricea</taxon>
    </lineage>
</organism>
<dbReference type="CDD" id="cd23823">
    <property type="entry name" value="RWD_GCN2"/>
    <property type="match status" value="1"/>
</dbReference>
<evidence type="ECO:0000313" key="9">
    <source>
        <dbReference type="Proteomes" id="UP001152795"/>
    </source>
</evidence>
<dbReference type="InterPro" id="IPR045864">
    <property type="entry name" value="aa-tRNA-synth_II/BPL/LPL"/>
</dbReference>
<dbReference type="Proteomes" id="UP001152795">
    <property type="component" value="Unassembled WGS sequence"/>
</dbReference>
<dbReference type="OrthoDB" id="6778822at2759"/>
<feature type="coiled-coil region" evidence="6">
    <location>
        <begin position="139"/>
        <end position="189"/>
    </location>
</feature>
<evidence type="ECO:0000256" key="3">
    <source>
        <dbReference type="ARBA" id="ARBA00022777"/>
    </source>
</evidence>
<reference evidence="8" key="1">
    <citation type="submission" date="2020-04" db="EMBL/GenBank/DDBJ databases">
        <authorList>
            <person name="Alioto T."/>
            <person name="Alioto T."/>
            <person name="Gomez Garrido J."/>
        </authorList>
    </citation>
    <scope>NUCLEOTIDE SEQUENCE</scope>
    <source>
        <strain evidence="8">A484AB</strain>
    </source>
</reference>
<accession>A0A7D9J0M7</accession>
<evidence type="ECO:0000256" key="1">
    <source>
        <dbReference type="ARBA" id="ARBA00012513"/>
    </source>
</evidence>
<comment type="caution">
    <text evidence="8">The sequence shown here is derived from an EMBL/GenBank/DDBJ whole genome shotgun (WGS) entry which is preliminary data.</text>
</comment>
<evidence type="ECO:0000256" key="2">
    <source>
        <dbReference type="ARBA" id="ARBA00022527"/>
    </source>
</evidence>